<sequence length="87" mass="9788">MTDERYGKCDVCRYCVHSDEDWACMINNKVVSAKQSCPRYRPGCCENCSHATIEFGNAVCGITKQPTDILNVCDKYDPCGRLSLNDQ</sequence>
<name>A0A3G3IGZ0_9ARCH</name>
<dbReference type="EMBL" id="CP017686">
    <property type="protein sequence ID" value="AYQ54804.1"/>
    <property type="molecule type" value="Genomic_DNA"/>
</dbReference>
<dbReference type="AlphaFoldDB" id="A0A3G3IGZ0"/>
<dbReference type="Proteomes" id="UP000273278">
    <property type="component" value="Chromosome"/>
</dbReference>
<gene>
    <name evidence="1" type="ORF">BKD89_03160</name>
</gene>
<evidence type="ECO:0000313" key="1">
    <source>
        <dbReference type="EMBL" id="AYQ54804.1"/>
    </source>
</evidence>
<proteinExistence type="predicted"/>
<protein>
    <submittedName>
        <fullName evidence="1">Uncharacterized protein</fullName>
    </submittedName>
</protein>
<organism evidence="1 2">
    <name type="scientific">Methanomethylophilus alvi</name>
    <dbReference type="NCBI Taxonomy" id="1291540"/>
    <lineage>
        <taxon>Archaea</taxon>
        <taxon>Methanobacteriati</taxon>
        <taxon>Thermoplasmatota</taxon>
        <taxon>Thermoplasmata</taxon>
        <taxon>Methanomassiliicoccales</taxon>
        <taxon>Methanomethylophilaceae</taxon>
        <taxon>Methanomethylophilus</taxon>
    </lineage>
</organism>
<dbReference type="RefSeq" id="WP_048097961.1">
    <property type="nucleotide sequence ID" value="NZ_CAYARP010000048.1"/>
</dbReference>
<reference evidence="1 2" key="1">
    <citation type="submission" date="2016-10" db="EMBL/GenBank/DDBJ databases">
        <title>Complete genome of the TMA-utilizing, human hosted archaeon Methanomethylophilus alvus Gen. nov, sp. nov., strain Mx-05, derived from a pure culture.</title>
        <authorList>
            <person name="Brugere J.-F."/>
            <person name="Ben Hania W."/>
            <person name="Chaudhary P.P."/>
            <person name="Gaci N."/>
            <person name="Borrel G."/>
            <person name="Cao Van Tuat L."/>
            <person name="Fardeau M.-L."/>
            <person name="Harris H.M.B."/>
            <person name="O'Toole P.W."/>
            <person name="Ollivier B."/>
        </authorList>
    </citation>
    <scope>NUCLEOTIDE SEQUENCE [LARGE SCALE GENOMIC DNA]</scope>
    <source>
        <strain evidence="1 2">Mx-05</strain>
    </source>
</reference>
<accession>A0A3G3IGZ0</accession>
<evidence type="ECO:0000313" key="2">
    <source>
        <dbReference type="Proteomes" id="UP000273278"/>
    </source>
</evidence>